<accession>A0A0L6UDM2</accession>
<name>A0A0L6UDM2_9BASI</name>
<evidence type="ECO:0000313" key="2">
    <source>
        <dbReference type="EMBL" id="KNZ46621.1"/>
    </source>
</evidence>
<evidence type="ECO:0000256" key="1">
    <source>
        <dbReference type="SAM" id="MobiDB-lite"/>
    </source>
</evidence>
<dbReference type="EMBL" id="LAVV01012514">
    <property type="protein sequence ID" value="KNZ46621.1"/>
    <property type="molecule type" value="Genomic_DNA"/>
</dbReference>
<feature type="region of interest" description="Disordered" evidence="1">
    <location>
        <begin position="51"/>
        <end position="85"/>
    </location>
</feature>
<organism evidence="2 3">
    <name type="scientific">Puccinia sorghi</name>
    <dbReference type="NCBI Taxonomy" id="27349"/>
    <lineage>
        <taxon>Eukaryota</taxon>
        <taxon>Fungi</taxon>
        <taxon>Dikarya</taxon>
        <taxon>Basidiomycota</taxon>
        <taxon>Pucciniomycotina</taxon>
        <taxon>Pucciniomycetes</taxon>
        <taxon>Pucciniales</taxon>
        <taxon>Pucciniaceae</taxon>
        <taxon>Puccinia</taxon>
    </lineage>
</organism>
<feature type="non-terminal residue" evidence="2">
    <location>
        <position position="1"/>
    </location>
</feature>
<evidence type="ECO:0000313" key="3">
    <source>
        <dbReference type="Proteomes" id="UP000037035"/>
    </source>
</evidence>
<dbReference type="VEuPathDB" id="FungiDB:VP01_7117g1"/>
<sequence length="175" mass="19004">WHPHAKKFQGTPFPEFWKLDVIIGLSGVTGEAACLASQQLLEIQSRAAGASQSTDSSLSGMDPNLTSADESVSRNSSVSNHTATNMSPSAYLSRSHIKKDSIVIAIESLVGFLNIQTNKSDSQRSAIHTPHASKEDSLAAFKIFCNNINAQIFTGITNNDLHNAWLQEQIHKSNQ</sequence>
<comment type="caution">
    <text evidence="2">The sequence shown here is derived from an EMBL/GenBank/DDBJ whole genome shotgun (WGS) entry which is preliminary data.</text>
</comment>
<dbReference type="Proteomes" id="UP000037035">
    <property type="component" value="Unassembled WGS sequence"/>
</dbReference>
<gene>
    <name evidence="2" type="ORF">VP01_7117g1</name>
</gene>
<proteinExistence type="predicted"/>
<dbReference type="AlphaFoldDB" id="A0A0L6UDM2"/>
<keyword evidence="3" id="KW-1185">Reference proteome</keyword>
<protein>
    <submittedName>
        <fullName evidence="2">Uncharacterized protein</fullName>
    </submittedName>
</protein>
<reference evidence="2 3" key="1">
    <citation type="submission" date="2015-08" db="EMBL/GenBank/DDBJ databases">
        <title>Next Generation Sequencing and Analysis of the Genome of Puccinia sorghi L Schw, the Causal Agent of Maize Common Rust.</title>
        <authorList>
            <person name="Rochi L."/>
            <person name="Burguener G."/>
            <person name="Darino M."/>
            <person name="Turjanski A."/>
            <person name="Kreff E."/>
            <person name="Dieguez M.J."/>
            <person name="Sacco F."/>
        </authorList>
    </citation>
    <scope>NUCLEOTIDE SEQUENCE [LARGE SCALE GENOMIC DNA]</scope>
    <source>
        <strain evidence="2 3">RO10H11247</strain>
    </source>
</reference>